<proteinExistence type="predicted"/>
<dbReference type="EMBL" id="MFFT01000021">
    <property type="protein sequence ID" value="OGF23198.1"/>
    <property type="molecule type" value="Genomic_DNA"/>
</dbReference>
<feature type="domain" description="DUF4340" evidence="1">
    <location>
        <begin position="210"/>
        <end position="295"/>
    </location>
</feature>
<reference evidence="2 3" key="1">
    <citation type="journal article" date="2016" name="Nat. Commun.">
        <title>Thousands of microbial genomes shed light on interconnected biogeochemical processes in an aquifer system.</title>
        <authorList>
            <person name="Anantharaman K."/>
            <person name="Brown C.T."/>
            <person name="Hug L.A."/>
            <person name="Sharon I."/>
            <person name="Castelle C.J."/>
            <person name="Probst A.J."/>
            <person name="Thomas B.C."/>
            <person name="Singh A."/>
            <person name="Wilkins M.J."/>
            <person name="Karaoz U."/>
            <person name="Brodie E.L."/>
            <person name="Williams K.H."/>
            <person name="Hubbard S.S."/>
            <person name="Banfield J.F."/>
        </authorList>
    </citation>
    <scope>NUCLEOTIDE SEQUENCE [LARGE SCALE GENOMIC DNA]</scope>
</reference>
<name>A0A1F5S901_9BACT</name>
<dbReference type="AlphaFoldDB" id="A0A1F5S901"/>
<gene>
    <name evidence="2" type="ORF">A3D45_01300</name>
</gene>
<evidence type="ECO:0000259" key="1">
    <source>
        <dbReference type="Pfam" id="PF14238"/>
    </source>
</evidence>
<accession>A0A1F5S901</accession>
<organism evidence="2 3">
    <name type="scientific">Candidatus Falkowbacteria bacterium RIFCSPHIGHO2_02_FULL_42_9</name>
    <dbReference type="NCBI Taxonomy" id="1797986"/>
    <lineage>
        <taxon>Bacteria</taxon>
        <taxon>Candidatus Falkowiibacteriota</taxon>
    </lineage>
</organism>
<evidence type="ECO:0000313" key="3">
    <source>
        <dbReference type="Proteomes" id="UP000176877"/>
    </source>
</evidence>
<feature type="domain" description="DUF4340" evidence="1">
    <location>
        <begin position="69"/>
        <end position="206"/>
    </location>
</feature>
<sequence length="302" mass="34269">MSKKTLTLGIVLVMLIALAFFYQGPLKKWQNNLGKPKNILAKIDINKINKIEVISGGEITVLSKLGEKWKYNNSKDFYVNSAIMAKILESLNAAKTSELELISNNLGRKNEFKTDNTGLTVKVYQADKKIVDFIVGDGAGDYDSSFISTSESRATYSVKLDLRGAFEQAEWRDLTIFSTAEEKIKKIRFQYPNREFTVEFKDDKWGGILPEKFTVNKGKIDKIAQIMSNLKAVEIPEQTFENTGLEKHLIIVEAAGEAIDNVLMIGNNRDGLYYAKKGESDNIYLIDKSDRDELDKWIWQLK</sequence>
<protein>
    <recommendedName>
        <fullName evidence="1">DUF4340 domain-containing protein</fullName>
    </recommendedName>
</protein>
<dbReference type="Proteomes" id="UP000176877">
    <property type="component" value="Unassembled WGS sequence"/>
</dbReference>
<evidence type="ECO:0000313" key="2">
    <source>
        <dbReference type="EMBL" id="OGF23198.1"/>
    </source>
</evidence>
<dbReference type="Pfam" id="PF14238">
    <property type="entry name" value="DUF4340"/>
    <property type="match status" value="2"/>
</dbReference>
<comment type="caution">
    <text evidence="2">The sequence shown here is derived from an EMBL/GenBank/DDBJ whole genome shotgun (WGS) entry which is preliminary data.</text>
</comment>
<dbReference type="InterPro" id="IPR025641">
    <property type="entry name" value="DUF4340"/>
</dbReference>